<feature type="region of interest" description="Disordered" evidence="1">
    <location>
        <begin position="1"/>
        <end position="25"/>
    </location>
</feature>
<dbReference type="Proteomes" id="UP000234323">
    <property type="component" value="Unassembled WGS sequence"/>
</dbReference>
<reference evidence="2 3" key="1">
    <citation type="submission" date="2015-10" db="EMBL/GenBank/DDBJ databases">
        <title>Genome analyses suggest a sexual origin of heterokaryosis in a supposedly ancient asexual fungus.</title>
        <authorList>
            <person name="Ropars J."/>
            <person name="Sedzielewska K."/>
            <person name="Noel J."/>
            <person name="Charron P."/>
            <person name="Farinelli L."/>
            <person name="Marton T."/>
            <person name="Kruger M."/>
            <person name="Pelin A."/>
            <person name="Brachmann A."/>
            <person name="Corradi N."/>
        </authorList>
    </citation>
    <scope>NUCLEOTIDE SEQUENCE [LARGE SCALE GENOMIC DNA]</scope>
    <source>
        <strain evidence="2 3">A4</strain>
    </source>
</reference>
<gene>
    <name evidence="2" type="ORF">RhiirA4_481479</name>
</gene>
<protein>
    <submittedName>
        <fullName evidence="2">Uncharacterized protein</fullName>
    </submittedName>
</protein>
<organism evidence="2 3">
    <name type="scientific">Rhizophagus irregularis</name>
    <dbReference type="NCBI Taxonomy" id="588596"/>
    <lineage>
        <taxon>Eukaryota</taxon>
        <taxon>Fungi</taxon>
        <taxon>Fungi incertae sedis</taxon>
        <taxon>Mucoromycota</taxon>
        <taxon>Glomeromycotina</taxon>
        <taxon>Glomeromycetes</taxon>
        <taxon>Glomerales</taxon>
        <taxon>Glomeraceae</taxon>
        <taxon>Rhizophagus</taxon>
    </lineage>
</organism>
<proteinExistence type="predicted"/>
<evidence type="ECO:0000256" key="1">
    <source>
        <dbReference type="SAM" id="MobiDB-lite"/>
    </source>
</evidence>
<comment type="caution">
    <text evidence="2">The sequence shown here is derived from an EMBL/GenBank/DDBJ whole genome shotgun (WGS) entry which is preliminary data.</text>
</comment>
<sequence>MQHDEKPSRNMVEYTKGKKNGQDDGFKQKTVEMGFTKYVFEIEFYDNVKLQEREQVEELSQLYKMEWYHQWESEYRAHKEEHELGTGELDECLNDAIIIYNDVTIKGVLSLLSMNNLEREDTIHKGKCRDIMDRITELIRYRIQPKMKEKGLQTIILVIVRDCIERNLENKVFDRLIGNPELVEHKYILEDWDVERRFEKFWQWYRVVAKEIKPITIGRRNSDS</sequence>
<accession>A0A2I1HJI5</accession>
<keyword evidence="3" id="KW-1185">Reference proteome</keyword>
<dbReference type="AlphaFoldDB" id="A0A2I1HJI5"/>
<dbReference type="EMBL" id="LLXI01003332">
    <property type="protein sequence ID" value="PKY59045.1"/>
    <property type="molecule type" value="Genomic_DNA"/>
</dbReference>
<name>A0A2I1HJI5_9GLOM</name>
<evidence type="ECO:0000313" key="2">
    <source>
        <dbReference type="EMBL" id="PKY59045.1"/>
    </source>
</evidence>
<evidence type="ECO:0000313" key="3">
    <source>
        <dbReference type="Proteomes" id="UP000234323"/>
    </source>
</evidence>